<evidence type="ECO:0000256" key="2">
    <source>
        <dbReference type="SAM" id="MobiDB-lite"/>
    </source>
</evidence>
<gene>
    <name evidence="4" type="primary">ORF47648</name>
</gene>
<dbReference type="InterPro" id="IPR045099">
    <property type="entry name" value="PITH1-like"/>
</dbReference>
<reference evidence="4" key="1">
    <citation type="submission" date="2014-12" db="EMBL/GenBank/DDBJ databases">
        <title>Insight into the proteome of Arion vulgaris.</title>
        <authorList>
            <person name="Aradska J."/>
            <person name="Bulat T."/>
            <person name="Smidak R."/>
            <person name="Sarate P."/>
            <person name="Gangsoo J."/>
            <person name="Sialana F."/>
            <person name="Bilban M."/>
            <person name="Lubec G."/>
        </authorList>
    </citation>
    <scope>NUCLEOTIDE SEQUENCE</scope>
    <source>
        <tissue evidence="4">Skin</tissue>
    </source>
</reference>
<dbReference type="SUPFAM" id="SSF49785">
    <property type="entry name" value="Galactose-binding domain-like"/>
    <property type="match status" value="1"/>
</dbReference>
<name>A0A0B6Z3M8_9EUPU</name>
<evidence type="ECO:0000313" key="4">
    <source>
        <dbReference type="EMBL" id="CEK63239.1"/>
    </source>
</evidence>
<dbReference type="AlphaFoldDB" id="A0A0B6Z3M8"/>
<dbReference type="InterPro" id="IPR037047">
    <property type="entry name" value="PITH_dom_sf"/>
</dbReference>
<sequence length="275" mass="30905">CCAYFCFFLSLFRNRGAIGHCFDISRILINRNIRLKLFQLLSHVSDTMSHNCCGKEGHSHGGGNGHSHDGGHGHSHGPSDATEAEGLRGQDFNLYLKIDMDSLTCLNEEVDGSGKTVFRSFDDRLDRTKFVTSEVDEELLFNIPFTGMVKLKGLLVIGAERETHPNKMRLFKNRPSMSFDDARAKPDQEMDVHIDHEGVVEYKPIVARFSDVQHLSIHFPSNHGNSATTEVFYIGLRGDFTEAHRHEVTVTTYESRANPADHKTEALNKVNPFVS</sequence>
<feature type="domain" description="PITH" evidence="3">
    <location>
        <begin position="83"/>
        <end position="256"/>
    </location>
</feature>
<evidence type="ECO:0000259" key="3">
    <source>
        <dbReference type="PROSITE" id="PS51532"/>
    </source>
</evidence>
<dbReference type="Gene3D" id="2.60.120.470">
    <property type="entry name" value="PITH domain"/>
    <property type="match status" value="1"/>
</dbReference>
<proteinExistence type="inferred from homology"/>
<comment type="similarity">
    <text evidence="1">Belongs to the PITHD1 family.</text>
</comment>
<dbReference type="InterPro" id="IPR008979">
    <property type="entry name" value="Galactose-bd-like_sf"/>
</dbReference>
<dbReference type="EMBL" id="HACG01016374">
    <property type="protein sequence ID" value="CEK63239.1"/>
    <property type="molecule type" value="Transcribed_RNA"/>
</dbReference>
<protein>
    <recommendedName>
        <fullName evidence="3">PITH domain-containing protein</fullName>
    </recommendedName>
</protein>
<evidence type="ECO:0000256" key="1">
    <source>
        <dbReference type="ARBA" id="ARBA00025788"/>
    </source>
</evidence>
<dbReference type="GO" id="GO:0005737">
    <property type="term" value="C:cytoplasm"/>
    <property type="evidence" value="ECO:0007669"/>
    <property type="project" value="UniProtKB-ARBA"/>
</dbReference>
<dbReference type="GO" id="GO:0045654">
    <property type="term" value="P:positive regulation of megakaryocyte differentiation"/>
    <property type="evidence" value="ECO:0007669"/>
    <property type="project" value="UniProtKB-ARBA"/>
</dbReference>
<dbReference type="GO" id="GO:0005634">
    <property type="term" value="C:nucleus"/>
    <property type="evidence" value="ECO:0007669"/>
    <property type="project" value="TreeGrafter"/>
</dbReference>
<feature type="non-terminal residue" evidence="4">
    <location>
        <position position="1"/>
    </location>
</feature>
<organism evidence="4">
    <name type="scientific">Arion vulgaris</name>
    <dbReference type="NCBI Taxonomy" id="1028688"/>
    <lineage>
        <taxon>Eukaryota</taxon>
        <taxon>Metazoa</taxon>
        <taxon>Spiralia</taxon>
        <taxon>Lophotrochozoa</taxon>
        <taxon>Mollusca</taxon>
        <taxon>Gastropoda</taxon>
        <taxon>Heterobranchia</taxon>
        <taxon>Euthyneura</taxon>
        <taxon>Panpulmonata</taxon>
        <taxon>Eupulmonata</taxon>
        <taxon>Stylommatophora</taxon>
        <taxon>Helicina</taxon>
        <taxon>Arionoidea</taxon>
        <taxon>Arionidae</taxon>
        <taxon>Arion</taxon>
    </lineage>
</organism>
<dbReference type="InterPro" id="IPR010400">
    <property type="entry name" value="PITH_dom"/>
</dbReference>
<dbReference type="Pfam" id="PF06201">
    <property type="entry name" value="PITH"/>
    <property type="match status" value="1"/>
</dbReference>
<dbReference type="GO" id="GO:0060255">
    <property type="term" value="P:regulation of macromolecule metabolic process"/>
    <property type="evidence" value="ECO:0007669"/>
    <property type="project" value="UniProtKB-ARBA"/>
</dbReference>
<dbReference type="PROSITE" id="PS51532">
    <property type="entry name" value="PITH"/>
    <property type="match status" value="1"/>
</dbReference>
<feature type="region of interest" description="Disordered" evidence="2">
    <location>
        <begin position="57"/>
        <end position="83"/>
    </location>
</feature>
<dbReference type="PANTHER" id="PTHR12175">
    <property type="entry name" value="AD039 HT014 THIOREDOXIN FAMILY TRP26"/>
    <property type="match status" value="1"/>
</dbReference>
<dbReference type="PANTHER" id="PTHR12175:SF1">
    <property type="entry name" value="PITH DOMAIN-CONTAINING PROTEIN 1"/>
    <property type="match status" value="1"/>
</dbReference>
<dbReference type="FunFam" id="2.60.120.470:FF:000002">
    <property type="entry name" value="PITH domain-containing protein 1"/>
    <property type="match status" value="1"/>
</dbReference>
<accession>A0A0B6Z3M8</accession>
<dbReference type="GO" id="GO:0080090">
    <property type="term" value="P:regulation of primary metabolic process"/>
    <property type="evidence" value="ECO:0007669"/>
    <property type="project" value="UniProtKB-ARBA"/>
</dbReference>